<dbReference type="Gene3D" id="2.120.10.30">
    <property type="entry name" value="TolB, C-terminal domain"/>
    <property type="match status" value="1"/>
</dbReference>
<accession>A0A2N5Y5T1</accession>
<dbReference type="OrthoDB" id="9770043at2"/>
<keyword evidence="1" id="KW-0732">Signal</keyword>
<feature type="domain" description="Glucose/Sorbosone dehydrogenase" evidence="2">
    <location>
        <begin position="47"/>
        <end position="373"/>
    </location>
</feature>
<dbReference type="InterPro" id="IPR012938">
    <property type="entry name" value="Glc/Sorbosone_DH"/>
</dbReference>
<dbReference type="RefSeq" id="WP_101520410.1">
    <property type="nucleotide sequence ID" value="NZ_PKLZ01000002.1"/>
</dbReference>
<evidence type="ECO:0000313" key="4">
    <source>
        <dbReference type="Proteomes" id="UP000234845"/>
    </source>
</evidence>
<dbReference type="PANTHER" id="PTHR19328:SF75">
    <property type="entry name" value="ALDOSE SUGAR DEHYDROGENASE YLII"/>
    <property type="match status" value="1"/>
</dbReference>
<evidence type="ECO:0000256" key="1">
    <source>
        <dbReference type="SAM" id="SignalP"/>
    </source>
</evidence>
<dbReference type="InterPro" id="IPR011041">
    <property type="entry name" value="Quinoprot_gluc/sorb_DH_b-prop"/>
</dbReference>
<sequence length="390" mass="43055">MLTATVARKALLAALTLCCALTASADDTRYSAYHDYRVVTVAEGLIRPWSMAFLPDGEMLVTEQPGRLRVIRNGELLEDPVEGVPEVFYRGQGGLLDVVPHPAFALNRLLYLSYSKPLANDESTTAVIRGRYEQGQLRNIEEIFEAKTRGRGHYGSRIAFDDNGHVFITVGDRQVPPSGDLEDHPAQSLADHHGVVVRLREDGSVPADNPFVDRENALPEIWSYGHRSPQGMVFDSSTGNLWITEHGPQGGDELNLIEPGGNYGWPVIGYGVNYGSGKAIHEATHREGMIQPRKIWVPSIATSGLALYEANAFHNWRRHLLAGGLAGQQIALLELEDQSVIREETLVKGLGRVRDVRVGPDGFIYIALDDRRADPSAIVRLEPVAREEIR</sequence>
<proteinExistence type="predicted"/>
<protein>
    <recommendedName>
        <fullName evidence="2">Glucose/Sorbosone dehydrogenase domain-containing protein</fullName>
    </recommendedName>
</protein>
<dbReference type="Proteomes" id="UP000234845">
    <property type="component" value="Unassembled WGS sequence"/>
</dbReference>
<dbReference type="Pfam" id="PF07995">
    <property type="entry name" value="GSDH"/>
    <property type="match status" value="1"/>
</dbReference>
<name>A0A2N5Y5T1_9GAMM</name>
<dbReference type="AlphaFoldDB" id="A0A2N5Y5T1"/>
<dbReference type="InterPro" id="IPR011042">
    <property type="entry name" value="6-blade_b-propeller_TolB-like"/>
</dbReference>
<feature type="chain" id="PRO_5014808013" description="Glucose/Sorbosone dehydrogenase domain-containing protein" evidence="1">
    <location>
        <begin position="26"/>
        <end position="390"/>
    </location>
</feature>
<dbReference type="SUPFAM" id="SSF50952">
    <property type="entry name" value="Soluble quinoprotein glucose dehydrogenase"/>
    <property type="match status" value="1"/>
</dbReference>
<comment type="caution">
    <text evidence="3">The sequence shown here is derived from an EMBL/GenBank/DDBJ whole genome shotgun (WGS) entry which is preliminary data.</text>
</comment>
<dbReference type="PANTHER" id="PTHR19328">
    <property type="entry name" value="HEDGEHOG-INTERACTING PROTEIN"/>
    <property type="match status" value="1"/>
</dbReference>
<evidence type="ECO:0000259" key="2">
    <source>
        <dbReference type="Pfam" id="PF07995"/>
    </source>
</evidence>
<evidence type="ECO:0000313" key="3">
    <source>
        <dbReference type="EMBL" id="PLW83729.1"/>
    </source>
</evidence>
<keyword evidence="4" id="KW-1185">Reference proteome</keyword>
<gene>
    <name evidence="3" type="ORF">CWI75_05135</name>
</gene>
<reference evidence="4" key="1">
    <citation type="submission" date="2017-11" db="EMBL/GenBank/DDBJ databases">
        <title>The draft genome sequence of Chromatocurvus sp. F02.</title>
        <authorList>
            <person name="Du Z.-J."/>
            <person name="Chang Y.-Q."/>
        </authorList>
    </citation>
    <scope>NUCLEOTIDE SEQUENCE [LARGE SCALE GENOMIC DNA]</scope>
    <source>
        <strain evidence="4">F02</strain>
    </source>
</reference>
<feature type="signal peptide" evidence="1">
    <location>
        <begin position="1"/>
        <end position="25"/>
    </location>
</feature>
<organism evidence="3 4">
    <name type="scientific">Kineobactrum sediminis</name>
    <dbReference type="NCBI Taxonomy" id="1905677"/>
    <lineage>
        <taxon>Bacteria</taxon>
        <taxon>Pseudomonadati</taxon>
        <taxon>Pseudomonadota</taxon>
        <taxon>Gammaproteobacteria</taxon>
        <taxon>Cellvibrionales</taxon>
        <taxon>Halieaceae</taxon>
        <taxon>Kineobactrum</taxon>
    </lineage>
</organism>
<dbReference type="EMBL" id="PKLZ01000002">
    <property type="protein sequence ID" value="PLW83729.1"/>
    <property type="molecule type" value="Genomic_DNA"/>
</dbReference>